<dbReference type="EMBL" id="JABRWO010000015">
    <property type="protein sequence ID" value="MBA2117431.1"/>
    <property type="molecule type" value="Genomic_DNA"/>
</dbReference>
<feature type="site" description="Contributes to redox potential value" evidence="8">
    <location>
        <position position="32"/>
    </location>
</feature>
<dbReference type="InterPro" id="IPR005746">
    <property type="entry name" value="Thioredoxin"/>
</dbReference>
<feature type="domain" description="Thioredoxin" evidence="10">
    <location>
        <begin position="1"/>
        <end position="106"/>
    </location>
</feature>
<dbReference type="InterPro" id="IPR013766">
    <property type="entry name" value="Thioredoxin_domain"/>
</dbReference>
<sequence>MANEFNEDNFDSEVLQSSDPVLVDFWAPWCGPCRQLAPVIDQLATEYEGSVKVGKVDTDKNPNLAVKYGIQSIPTVMIFKNGEVVNQMLGNQPKANLQQALDAAKG</sequence>
<dbReference type="Proteomes" id="UP000551616">
    <property type="component" value="Unassembled WGS sequence"/>
</dbReference>
<dbReference type="SUPFAM" id="SSF52833">
    <property type="entry name" value="Thioredoxin-like"/>
    <property type="match status" value="1"/>
</dbReference>
<dbReference type="Pfam" id="PF00085">
    <property type="entry name" value="Thioredoxin"/>
    <property type="match status" value="1"/>
</dbReference>
<evidence type="ECO:0000256" key="9">
    <source>
        <dbReference type="PIRSR" id="PIRSR000077-4"/>
    </source>
</evidence>
<dbReference type="InterPro" id="IPR017937">
    <property type="entry name" value="Thioredoxin_CS"/>
</dbReference>
<evidence type="ECO:0000313" key="11">
    <source>
        <dbReference type="EMBL" id="MBA2117431.1"/>
    </source>
</evidence>
<dbReference type="Gene3D" id="3.40.30.10">
    <property type="entry name" value="Glutaredoxin"/>
    <property type="match status" value="1"/>
</dbReference>
<comment type="similarity">
    <text evidence="1 7">Belongs to the thioredoxin family.</text>
</comment>
<gene>
    <name evidence="11" type="primary">trxA</name>
    <name evidence="11" type="ORF">HOV93_46290</name>
</gene>
<dbReference type="RefSeq" id="WP_207398812.1">
    <property type="nucleotide sequence ID" value="NZ_JABRWO010000015.1"/>
</dbReference>
<feature type="active site" description="Nucleophile" evidence="8">
    <location>
        <position position="33"/>
    </location>
</feature>
<comment type="caution">
    <text evidence="11">The sequence shown here is derived from an EMBL/GenBank/DDBJ whole genome shotgun (WGS) entry which is preliminary data.</text>
</comment>
<evidence type="ECO:0000256" key="1">
    <source>
        <dbReference type="ARBA" id="ARBA00008987"/>
    </source>
</evidence>
<keyword evidence="3" id="KW-0249">Electron transport</keyword>
<dbReference type="PRINTS" id="PR00421">
    <property type="entry name" value="THIOREDOXIN"/>
</dbReference>
<accession>A0A7V8VA75</accession>
<keyword evidence="2" id="KW-0813">Transport</keyword>
<dbReference type="GO" id="GO:0015035">
    <property type="term" value="F:protein-disulfide reductase activity"/>
    <property type="evidence" value="ECO:0007669"/>
    <property type="project" value="UniProtKB-UniRule"/>
</dbReference>
<feature type="site" description="Deprotonates C-terminal active site Cys" evidence="8">
    <location>
        <position position="24"/>
    </location>
</feature>
<evidence type="ECO:0000256" key="5">
    <source>
        <dbReference type="ARBA" id="ARBA00023284"/>
    </source>
</evidence>
<evidence type="ECO:0000256" key="3">
    <source>
        <dbReference type="ARBA" id="ARBA00022982"/>
    </source>
</evidence>
<dbReference type="PANTHER" id="PTHR45663:SF11">
    <property type="entry name" value="GEO12009P1"/>
    <property type="match status" value="1"/>
</dbReference>
<proteinExistence type="inferred from homology"/>
<evidence type="ECO:0000256" key="6">
    <source>
        <dbReference type="NCBIfam" id="TIGR01068"/>
    </source>
</evidence>
<dbReference type="InterPro" id="IPR036249">
    <property type="entry name" value="Thioredoxin-like_sf"/>
</dbReference>
<dbReference type="FunFam" id="3.40.30.10:FF:000001">
    <property type="entry name" value="Thioredoxin"/>
    <property type="match status" value="1"/>
</dbReference>
<evidence type="ECO:0000256" key="8">
    <source>
        <dbReference type="PIRSR" id="PIRSR000077-1"/>
    </source>
</evidence>
<dbReference type="CDD" id="cd02947">
    <property type="entry name" value="TRX_family"/>
    <property type="match status" value="1"/>
</dbReference>
<dbReference type="PIRSF" id="PIRSF000077">
    <property type="entry name" value="Thioredoxin"/>
    <property type="match status" value="1"/>
</dbReference>
<keyword evidence="12" id="KW-1185">Reference proteome</keyword>
<evidence type="ECO:0000256" key="4">
    <source>
        <dbReference type="ARBA" id="ARBA00023157"/>
    </source>
</evidence>
<evidence type="ECO:0000256" key="2">
    <source>
        <dbReference type="ARBA" id="ARBA00022448"/>
    </source>
</evidence>
<feature type="disulfide bond" description="Redox-active" evidence="9">
    <location>
        <begin position="30"/>
        <end position="33"/>
    </location>
</feature>
<dbReference type="PANTHER" id="PTHR45663">
    <property type="entry name" value="GEO12009P1"/>
    <property type="match status" value="1"/>
</dbReference>
<protein>
    <recommendedName>
        <fullName evidence="6 7">Thioredoxin</fullName>
    </recommendedName>
</protein>
<evidence type="ECO:0000313" key="12">
    <source>
        <dbReference type="Proteomes" id="UP000551616"/>
    </source>
</evidence>
<feature type="site" description="Contributes to redox potential value" evidence="8">
    <location>
        <position position="31"/>
    </location>
</feature>
<dbReference type="NCBIfam" id="TIGR01068">
    <property type="entry name" value="thioredoxin"/>
    <property type="match status" value="1"/>
</dbReference>
<dbReference type="AlphaFoldDB" id="A0A7V8VA75"/>
<keyword evidence="5 9" id="KW-0676">Redox-active center</keyword>
<evidence type="ECO:0000259" key="10">
    <source>
        <dbReference type="PROSITE" id="PS51352"/>
    </source>
</evidence>
<reference evidence="11 12" key="1">
    <citation type="submission" date="2020-05" db="EMBL/GenBank/DDBJ databases">
        <title>Bremerella alba sp. nov., a novel planctomycete isolated from the surface of the macroalga Fucus spiralis.</title>
        <authorList>
            <person name="Godinho O."/>
            <person name="Botelho R."/>
            <person name="Albuquerque L."/>
            <person name="Wiegand S."/>
            <person name="Da Costa M.S."/>
            <person name="Lobo-Da-Cunha A."/>
            <person name="Jogler C."/>
            <person name="Lage O.M."/>
        </authorList>
    </citation>
    <scope>NUCLEOTIDE SEQUENCE [LARGE SCALE GENOMIC DNA]</scope>
    <source>
        <strain evidence="11 12">FF15</strain>
    </source>
</reference>
<name>A0A7V8VA75_9BACT</name>
<organism evidence="11 12">
    <name type="scientific">Bremerella alba</name>
    <dbReference type="NCBI Taxonomy" id="980252"/>
    <lineage>
        <taxon>Bacteria</taxon>
        <taxon>Pseudomonadati</taxon>
        <taxon>Planctomycetota</taxon>
        <taxon>Planctomycetia</taxon>
        <taxon>Pirellulales</taxon>
        <taxon>Pirellulaceae</taxon>
        <taxon>Bremerella</taxon>
    </lineage>
</organism>
<keyword evidence="4 9" id="KW-1015">Disulfide bond</keyword>
<feature type="active site" description="Nucleophile" evidence="8">
    <location>
        <position position="30"/>
    </location>
</feature>
<dbReference type="GO" id="GO:0005737">
    <property type="term" value="C:cytoplasm"/>
    <property type="evidence" value="ECO:0007669"/>
    <property type="project" value="TreeGrafter"/>
</dbReference>
<dbReference type="PROSITE" id="PS51352">
    <property type="entry name" value="THIOREDOXIN_2"/>
    <property type="match status" value="1"/>
</dbReference>
<evidence type="ECO:0000256" key="7">
    <source>
        <dbReference type="PIRNR" id="PIRNR000077"/>
    </source>
</evidence>
<dbReference type="PROSITE" id="PS00194">
    <property type="entry name" value="THIOREDOXIN_1"/>
    <property type="match status" value="1"/>
</dbReference>